<dbReference type="AlphaFoldDB" id="A0A2H0B3T4"/>
<accession>A0A2H0B3T4</accession>
<dbReference type="PANTHER" id="PTHR35458">
    <property type="entry name" value="SLR0755 PROTEIN"/>
    <property type="match status" value="1"/>
</dbReference>
<dbReference type="InterPro" id="IPR021139">
    <property type="entry name" value="NYN"/>
</dbReference>
<dbReference type="GO" id="GO:0004540">
    <property type="term" value="F:RNA nuclease activity"/>
    <property type="evidence" value="ECO:0007669"/>
    <property type="project" value="InterPro"/>
</dbReference>
<sequence>MKKSKPNNYAFIDSQNLNLGVRALGWRLDFGRFRVYLKDKYNVSKAFLFIGYVAGNQALYTQLQKDDYLVIFKPTLEFKKGKKIKIKGNVDAELIMHTMIEWRNCEQAVVVAGDGDYHCLVEHMVKQNKLLKLISPSRKSFSSLLRKFGQYVIFVEDLKKKLKKK</sequence>
<dbReference type="EMBL" id="PCSQ01000060">
    <property type="protein sequence ID" value="PIP52309.1"/>
    <property type="molecule type" value="Genomic_DNA"/>
</dbReference>
<dbReference type="Pfam" id="PF01936">
    <property type="entry name" value="NYN"/>
    <property type="match status" value="1"/>
</dbReference>
<evidence type="ECO:0000313" key="3">
    <source>
        <dbReference type="Proteomes" id="UP000231081"/>
    </source>
</evidence>
<gene>
    <name evidence="2" type="ORF">COX09_02300</name>
</gene>
<dbReference type="Gene3D" id="3.40.50.1010">
    <property type="entry name" value="5'-nuclease"/>
    <property type="match status" value="1"/>
</dbReference>
<name>A0A2H0B3T4_9BACT</name>
<reference evidence="2 3" key="1">
    <citation type="submission" date="2017-09" db="EMBL/GenBank/DDBJ databases">
        <title>Depth-based differentiation of microbial function through sediment-hosted aquifers and enrichment of novel symbionts in the deep terrestrial subsurface.</title>
        <authorList>
            <person name="Probst A.J."/>
            <person name="Ladd B."/>
            <person name="Jarett J.K."/>
            <person name="Geller-Mcgrath D.E."/>
            <person name="Sieber C.M."/>
            <person name="Emerson J.B."/>
            <person name="Anantharaman K."/>
            <person name="Thomas B.C."/>
            <person name="Malmstrom R."/>
            <person name="Stieglmeier M."/>
            <person name="Klingl A."/>
            <person name="Woyke T."/>
            <person name="Ryan C.M."/>
            <person name="Banfield J.F."/>
        </authorList>
    </citation>
    <scope>NUCLEOTIDE SEQUENCE [LARGE SCALE GENOMIC DNA]</scope>
    <source>
        <strain evidence="2">CG23_combo_of_CG06-09_8_20_14_all_47_9</strain>
    </source>
</reference>
<proteinExistence type="predicted"/>
<organism evidence="2 3">
    <name type="scientific">Candidatus Beckwithbacteria bacterium CG23_combo_of_CG06-09_8_20_14_all_47_9</name>
    <dbReference type="NCBI Taxonomy" id="1974498"/>
    <lineage>
        <taxon>Bacteria</taxon>
        <taxon>Candidatus Beckwithiibacteriota</taxon>
    </lineage>
</organism>
<protein>
    <recommendedName>
        <fullName evidence="1">NYN domain-containing protein</fullName>
    </recommendedName>
</protein>
<evidence type="ECO:0000313" key="2">
    <source>
        <dbReference type="EMBL" id="PIP52309.1"/>
    </source>
</evidence>
<dbReference type="InterPro" id="IPR047140">
    <property type="entry name" value="LabA"/>
</dbReference>
<comment type="caution">
    <text evidence="2">The sequence shown here is derived from an EMBL/GenBank/DDBJ whole genome shotgun (WGS) entry which is preliminary data.</text>
</comment>
<feature type="domain" description="NYN" evidence="1">
    <location>
        <begin position="11"/>
        <end position="154"/>
    </location>
</feature>
<dbReference type="PANTHER" id="PTHR35458:SF2">
    <property type="entry name" value="SLR0755 PROTEIN"/>
    <property type="match status" value="1"/>
</dbReference>
<dbReference type="Proteomes" id="UP000231081">
    <property type="component" value="Unassembled WGS sequence"/>
</dbReference>
<evidence type="ECO:0000259" key="1">
    <source>
        <dbReference type="Pfam" id="PF01936"/>
    </source>
</evidence>